<dbReference type="EMBL" id="CP073041">
    <property type="protein sequence ID" value="UXE60516.1"/>
    <property type="molecule type" value="Genomic_DNA"/>
</dbReference>
<evidence type="ECO:0000256" key="1">
    <source>
        <dbReference type="SAM" id="MobiDB-lite"/>
    </source>
</evidence>
<name>A0A977KX05_9CYAN</name>
<accession>A0A977KX05</accession>
<feature type="compositionally biased region" description="Basic and acidic residues" evidence="1">
    <location>
        <begin position="82"/>
        <end position="91"/>
    </location>
</feature>
<evidence type="ECO:0000313" key="2">
    <source>
        <dbReference type="EMBL" id="UXE60516.1"/>
    </source>
</evidence>
<gene>
    <name evidence="2" type="ORF">KA717_34090</name>
</gene>
<feature type="compositionally biased region" description="Low complexity" evidence="1">
    <location>
        <begin position="57"/>
        <end position="67"/>
    </location>
</feature>
<feature type="region of interest" description="Disordered" evidence="1">
    <location>
        <begin position="1"/>
        <end position="20"/>
    </location>
</feature>
<dbReference type="KEGG" id="wna:KA717_34090"/>
<dbReference type="AlphaFoldDB" id="A0A977KX05"/>
<dbReference type="Proteomes" id="UP001065613">
    <property type="component" value="Chromosome"/>
</dbReference>
<proteinExistence type="predicted"/>
<organism evidence="2">
    <name type="scientific">Woronichinia naegeliana WA131</name>
    <dbReference type="NCBI Taxonomy" id="2824559"/>
    <lineage>
        <taxon>Bacteria</taxon>
        <taxon>Bacillati</taxon>
        <taxon>Cyanobacteriota</taxon>
        <taxon>Cyanophyceae</taxon>
        <taxon>Synechococcales</taxon>
        <taxon>Coelosphaeriaceae</taxon>
        <taxon>Woronichinia</taxon>
    </lineage>
</organism>
<feature type="region of interest" description="Disordered" evidence="1">
    <location>
        <begin position="49"/>
        <end position="91"/>
    </location>
</feature>
<protein>
    <submittedName>
        <fullName evidence="2">Uncharacterized protein</fullName>
    </submittedName>
</protein>
<reference evidence="2" key="1">
    <citation type="submission" date="2021-04" db="EMBL/GenBank/DDBJ databases">
        <title>Genome sequence of Woronichinia naegeliana from Washington state freshwater lake bloom.</title>
        <authorList>
            <person name="Dreher T.W."/>
        </authorList>
    </citation>
    <scope>NUCLEOTIDE SEQUENCE</scope>
    <source>
        <strain evidence="2">WA131</strain>
    </source>
</reference>
<sequence>MEEKQLLETAEIDENDWEQTPVSARNLVVKLFDKIEQLEKHLKELQETNEKISEKVNQNSQNSNNPPTSEPLNVEIPKKKRNWVEKREEGK</sequence>